<accession>A0A4Q9MFS9</accession>
<dbReference type="PANTHER" id="PTHR10622:SF10">
    <property type="entry name" value="HET DOMAIN-CONTAINING PROTEIN"/>
    <property type="match status" value="1"/>
</dbReference>
<organism evidence="4">
    <name type="scientific">Dichomitus squalens</name>
    <dbReference type="NCBI Taxonomy" id="114155"/>
    <lineage>
        <taxon>Eukaryota</taxon>
        <taxon>Fungi</taxon>
        <taxon>Dikarya</taxon>
        <taxon>Basidiomycota</taxon>
        <taxon>Agaricomycotina</taxon>
        <taxon>Agaricomycetes</taxon>
        <taxon>Polyporales</taxon>
        <taxon>Polyporaceae</taxon>
        <taxon>Dichomitus</taxon>
    </lineage>
</organism>
<dbReference type="InterPro" id="IPR010730">
    <property type="entry name" value="HET"/>
</dbReference>
<dbReference type="AlphaFoldDB" id="A0A4Q9MFS9"/>
<gene>
    <name evidence="4" type="ORF">BD311DRAFT_866908</name>
</gene>
<feature type="compositionally biased region" description="Polar residues" evidence="1">
    <location>
        <begin position="120"/>
        <end position="130"/>
    </location>
</feature>
<feature type="region of interest" description="Disordered" evidence="1">
    <location>
        <begin position="96"/>
        <end position="131"/>
    </location>
</feature>
<evidence type="ECO:0000256" key="1">
    <source>
        <dbReference type="SAM" id="MobiDB-lite"/>
    </source>
</evidence>
<dbReference type="Pfam" id="PF06985">
    <property type="entry name" value="HET"/>
    <property type="match status" value="1"/>
</dbReference>
<dbReference type="Proteomes" id="UP000292957">
    <property type="component" value="Unassembled WGS sequence"/>
</dbReference>
<dbReference type="PANTHER" id="PTHR10622">
    <property type="entry name" value="HET DOMAIN-CONTAINING PROTEIN"/>
    <property type="match status" value="1"/>
</dbReference>
<protein>
    <submittedName>
        <fullName evidence="4">Uncharacterized protein</fullName>
    </submittedName>
</protein>
<dbReference type="InterPro" id="IPR058525">
    <property type="entry name" value="DUF8212"/>
</dbReference>
<dbReference type="Pfam" id="PF26640">
    <property type="entry name" value="DUF8212"/>
    <property type="match status" value="1"/>
</dbReference>
<evidence type="ECO:0000259" key="3">
    <source>
        <dbReference type="Pfam" id="PF26640"/>
    </source>
</evidence>
<sequence length="805" mass="90610">MRFLNTETGEFVERPPETTRYAILSHTWNEEGEQTFTGLREIQMRYNLKALCSRRGAASGSGPQPAPASPPAAQSDASEHGSLTQHPFHASVDTTHALSPVTHPDGKASTRLAEGEGSVENGSATSSGGSRLSRPLHQLLHFVRLLFLLPASLLSSPSQDLPELPSPNISSQTPGLVVNPIQDPPLSARGSQSSMTRCCIWHDPDLSSKVREACRVAREAGYDYLWIDSSCIDKSSSSELSEAINSMYEWYGRSTLCYAYLADVPSDEDPRAKNSAFRKSRWYKRGWTLQELVAPRRVTFLSADWVFIGTKHMLVDVIEDITGIADEALLHLKSLDEFSVAQRLSWAAQRETTRVEDHAYSLLGIFDINMTTLYGEGLRSFRRLQEEIMRRVPDQSIFAWGRVWMIPENSRYLVHHLSLQANAVDDMLESMIAPNLSFLSNACGVRAVPHAEVYRRLQLPQLPAAQYIPTPHGIQMQIPVISLPHCFADTAVWYTEEIPQPQWYLAILGCEHSELPGALLGRVCYIPPSDSGVEYLYCKNLDIHHRDYSLLSGFSLVPLSPTIIARCRGSILLKTVYISLPALTGRPSHSFNEDFNETINLILRKKTCDALRTEGYTAELQSPDPSHATTHCLTLSRLRESYKITIEYQHTFAPITHELRIKAYASLSWPVDHSVEEIEAVPSFAEWQSFVAPWQWTSSTEKLAFFLGTSKITVELGFHYAGQSHYFLHVVIDRSRELFEYERREPWETWQPGPDFRPSPPPSPIVRIVHDDLSSPPKFEMLNRTQIHDVKREGNLSKIVDGESG</sequence>
<name>A0A4Q9MFS9_9APHY</name>
<reference evidence="4" key="1">
    <citation type="submission" date="2019-01" db="EMBL/GenBank/DDBJ databases">
        <title>Draft genome sequences of three monokaryotic isolates of the white-rot basidiomycete fungus Dichomitus squalens.</title>
        <authorList>
            <consortium name="DOE Joint Genome Institute"/>
            <person name="Lopez S.C."/>
            <person name="Andreopoulos B."/>
            <person name="Pangilinan J."/>
            <person name="Lipzen A."/>
            <person name="Riley R."/>
            <person name="Ahrendt S."/>
            <person name="Ng V."/>
            <person name="Barry K."/>
            <person name="Daum C."/>
            <person name="Grigoriev I.V."/>
            <person name="Hilden K.S."/>
            <person name="Makela M.R."/>
            <person name="de Vries R.P."/>
        </authorList>
    </citation>
    <scope>NUCLEOTIDE SEQUENCE [LARGE SCALE GENOMIC DNA]</scope>
    <source>
        <strain evidence="4">OM18370.1</strain>
    </source>
</reference>
<dbReference type="EMBL" id="ML143448">
    <property type="protein sequence ID" value="TBU26280.1"/>
    <property type="molecule type" value="Genomic_DNA"/>
</dbReference>
<feature type="region of interest" description="Disordered" evidence="1">
    <location>
        <begin position="55"/>
        <end position="84"/>
    </location>
</feature>
<feature type="domain" description="Heterokaryon incompatibility" evidence="2">
    <location>
        <begin position="202"/>
        <end position="268"/>
    </location>
</feature>
<dbReference type="OrthoDB" id="1938262at2759"/>
<evidence type="ECO:0000313" key="4">
    <source>
        <dbReference type="EMBL" id="TBU26280.1"/>
    </source>
</evidence>
<evidence type="ECO:0000259" key="2">
    <source>
        <dbReference type="Pfam" id="PF06985"/>
    </source>
</evidence>
<feature type="domain" description="DUF8212" evidence="3">
    <location>
        <begin position="379"/>
        <end position="581"/>
    </location>
</feature>
<proteinExistence type="predicted"/>